<dbReference type="Proteomes" id="UP000008743">
    <property type="component" value="Unassembled WGS sequence"/>
</dbReference>
<dbReference type="InterPro" id="IPR032675">
    <property type="entry name" value="LRR_dom_sf"/>
</dbReference>
<accession>A0A0D2WJN9</accession>
<reference evidence="5" key="1">
    <citation type="submission" date="2011-02" db="EMBL/GenBank/DDBJ databases">
        <title>The Genome Sequence of Capsaspora owczarzaki ATCC 30864.</title>
        <authorList>
            <person name="Russ C."/>
            <person name="Cuomo C."/>
            <person name="Burger G."/>
            <person name="Gray M.W."/>
            <person name="Holland P.W.H."/>
            <person name="King N."/>
            <person name="Lang F.B.F."/>
            <person name="Roger A.J."/>
            <person name="Ruiz-Trillo I."/>
            <person name="Young S.K."/>
            <person name="Zeng Q."/>
            <person name="Gargeya S."/>
            <person name="Alvarado L."/>
            <person name="Berlin A."/>
            <person name="Chapman S.B."/>
            <person name="Chen Z."/>
            <person name="Freedman E."/>
            <person name="Gellesch M."/>
            <person name="Goldberg J."/>
            <person name="Griggs A."/>
            <person name="Gujja S."/>
            <person name="Heilman E."/>
            <person name="Heiman D."/>
            <person name="Howarth C."/>
            <person name="Mehta T."/>
            <person name="Neiman D."/>
            <person name="Pearson M."/>
            <person name="Roberts A."/>
            <person name="Saif S."/>
            <person name="Shea T."/>
            <person name="Shenoy N."/>
            <person name="Sisk P."/>
            <person name="Stolte C."/>
            <person name="Sykes S."/>
            <person name="White J."/>
            <person name="Yandava C."/>
            <person name="Haas B."/>
            <person name="Nusbaum C."/>
            <person name="Birren B."/>
        </authorList>
    </citation>
    <scope>NUCLEOTIDE SEQUENCE</scope>
    <source>
        <strain evidence="5">ATCC 30864</strain>
    </source>
</reference>
<gene>
    <name evidence="4" type="ORF">CAOG_001657</name>
</gene>
<feature type="region of interest" description="Disordered" evidence="3">
    <location>
        <begin position="40"/>
        <end position="101"/>
    </location>
</feature>
<dbReference type="SUPFAM" id="SSF52058">
    <property type="entry name" value="L domain-like"/>
    <property type="match status" value="1"/>
</dbReference>
<dbReference type="InParanoid" id="A0A0D2WJN9"/>
<evidence type="ECO:0000313" key="4">
    <source>
        <dbReference type="EMBL" id="KJE90330.1"/>
    </source>
</evidence>
<dbReference type="Gene3D" id="3.80.10.10">
    <property type="entry name" value="Ribonuclease Inhibitor"/>
    <property type="match status" value="3"/>
</dbReference>
<keyword evidence="5" id="KW-1185">Reference proteome</keyword>
<keyword evidence="2" id="KW-0677">Repeat</keyword>
<dbReference type="STRING" id="595528.A0A0D2WJN9"/>
<feature type="compositionally biased region" description="Low complexity" evidence="3">
    <location>
        <begin position="80"/>
        <end position="92"/>
    </location>
</feature>
<evidence type="ECO:0000313" key="5">
    <source>
        <dbReference type="Proteomes" id="UP000008743"/>
    </source>
</evidence>
<evidence type="ECO:0000256" key="1">
    <source>
        <dbReference type="ARBA" id="ARBA00022614"/>
    </source>
</evidence>
<proteinExistence type="predicted"/>
<dbReference type="RefSeq" id="XP_004364525.1">
    <property type="nucleotide sequence ID" value="XM_004364468.2"/>
</dbReference>
<feature type="region of interest" description="Disordered" evidence="3">
    <location>
        <begin position="367"/>
        <end position="401"/>
    </location>
</feature>
<dbReference type="EMBL" id="KE346361">
    <property type="protein sequence ID" value="KJE90330.1"/>
    <property type="molecule type" value="Genomic_DNA"/>
</dbReference>
<keyword evidence="1" id="KW-0433">Leucine-rich repeat</keyword>
<protein>
    <submittedName>
        <fullName evidence="4">Uncharacterized protein</fullName>
    </submittedName>
</protein>
<name>A0A0D2WJN9_CAPO3</name>
<dbReference type="OrthoDB" id="5273213at2759"/>
<dbReference type="AlphaFoldDB" id="A0A0D2WJN9"/>
<feature type="compositionally biased region" description="Low complexity" evidence="3">
    <location>
        <begin position="372"/>
        <end position="391"/>
    </location>
</feature>
<evidence type="ECO:0000256" key="3">
    <source>
        <dbReference type="SAM" id="MobiDB-lite"/>
    </source>
</evidence>
<evidence type="ECO:0000256" key="2">
    <source>
        <dbReference type="ARBA" id="ARBA00022737"/>
    </source>
</evidence>
<dbReference type="PANTHER" id="PTHR18849">
    <property type="entry name" value="LEUCINE RICH REPEAT PROTEIN"/>
    <property type="match status" value="1"/>
</dbReference>
<dbReference type="GO" id="GO:0007010">
    <property type="term" value="P:cytoskeleton organization"/>
    <property type="evidence" value="ECO:0007669"/>
    <property type="project" value="TreeGrafter"/>
</dbReference>
<organism evidence="4 5">
    <name type="scientific">Capsaspora owczarzaki (strain ATCC 30864)</name>
    <dbReference type="NCBI Taxonomy" id="595528"/>
    <lineage>
        <taxon>Eukaryota</taxon>
        <taxon>Filasterea</taxon>
        <taxon>Capsaspora</taxon>
    </lineage>
</organism>
<dbReference type="PANTHER" id="PTHR18849:SF0">
    <property type="entry name" value="CILIA- AND FLAGELLA-ASSOCIATED PROTEIN 410-RELATED"/>
    <property type="match status" value="1"/>
</dbReference>
<sequence length="561" mass="61073">MERHATGLRFMDAVLDKYCSDPLMYIPSGDMMLFRVARTDTQPSNGKNKNKNKGRVSQDDQDMEQEDAAAFTLVQDSRSTQTPHATSTTAAAAKEEDHDGHARTIQPETVAAGARVAAQVIANQTVNDDAQTPTTAIKGDAFRRAMLGRLGIVSVANTALQCTGYSLDAYRELDGLFPKVTELDLSGAQLTSFGDVLAICRWLPALQTLSLAHNPKLQRLHSMEHLHSLMGPDHERWFGSAPPVHALSSEPTPPRGIHHTDRAPAIRDLFLGGVKTDWTTLAVLLSLPLFRHVKSLSLSHDAIADWTASLTEVEHDLLSQSALGLSVESLDLSNGTLSDLASLARAVGWMPQLTRLNLRNNRLADATSQECNSTSGVNNTSSSSNSSLYSSLEQGQANGDSEPKLFPKVRQVVLAQNSIASWAGLDAVLSVFPALAELRVAENPIYQLPELFRIHSEATLEATLDWADGTASASRVVPAQEESRMLVIARYPALVQLNGSDISSAERHDAETAWLSHYRQSRSLFTQAGSCDPLHIHMACAERLLQARGQSLRYDELADCD</sequence>